<dbReference type="Proteomes" id="UP001557470">
    <property type="component" value="Unassembled WGS sequence"/>
</dbReference>
<dbReference type="GO" id="GO:0016323">
    <property type="term" value="C:basolateral plasma membrane"/>
    <property type="evidence" value="ECO:0007669"/>
    <property type="project" value="UniProtKB-SubCell"/>
</dbReference>
<dbReference type="SMART" id="SM00368">
    <property type="entry name" value="LRR_RI"/>
    <property type="match status" value="5"/>
</dbReference>
<evidence type="ECO:0000256" key="1">
    <source>
        <dbReference type="ARBA" id="ARBA00004187"/>
    </source>
</evidence>
<sequence>MELGPCSMALQGQRVQLVENWSRKVAQLQQLLYQVGALTEEDLSLVTGGGRQGERDCMRTLLDVIFGRGEEACRAFFHVLQSLQADTKAESLLGAVPLQGCELGNDGSAPVDIQEHLRKHKEILGRQNSPVDYLSVMARKFSGSESSGEPSSFTDITLSRRVGYTVPLLSNQHEAATVGDGFRGQDQECTFKDLCQGLLSVPGEDFTLLSGVAGSGKTTLIRRLVHEWARDAHSQKVVLSLSFRELNLLSGPQSLQELLLVHYSHLKPALARLVDSQPGRILLILDGLDEFRFRLDFERSPKCSDPERELGLGDMVVNLIKGHLMPGISILVTSRPHAISKVPPLLVTQLYSILGFSTEQQSHYFKQSCPTPQMASVVGEYVSSYQPLQLMCRIPAFCLIVSMALCDGSASCLNQAPATNTLPSSAGTTPAGSMVPRVMLMSSRAKPITITEIYCCFLKSVLVFHGDSRSQEACSPHRLQGAPQLLQEQGPLLGDLGALAFKGLLERRFLFDQADLTSFSLDCSGLSKAFLVETLREDRASLTYQRSFHFIHTSVQEFLAALYYVLQALSGSNPFTGLKTAMGGASFAASLHVFLSRANKLLKPRWLLRRYIKNAFSWGGRHQSGHMDLFCRFVSGLLVPHNQFILSGLFRSQKTQSPTSLPTPPQPSPPFLLKLLHSQLQGGCLSPERQVNVCHCLYEAMDPGLTKRLQGWMQVLAQQQAPDCCDPAKRDWSELAFLLQLIPDLEDLNLEAQGLDADGLRRLLPVLPLFSTIRLGQNPLGTEGAAVLACAMQNPDCRVERLWVVQTGLGCEGCRVLAEGLKLNRTVVDLRMAINNIGDVGAGCLADLLQSNHTLKDIRLRDNQVTDKGAELLMTALMENTSLEQLWLFDNKFSKDGVKKLKEFSKTRPQLDIKVCI</sequence>
<keyword evidence="9" id="KW-0547">Nucleotide-binding</keyword>
<evidence type="ECO:0000256" key="2">
    <source>
        <dbReference type="ARBA" id="ARBA00004193"/>
    </source>
</evidence>
<keyword evidence="11" id="KW-0832">Ubl conjugation</keyword>
<keyword evidence="15" id="KW-0449">Lipoprotein</keyword>
<dbReference type="InterPro" id="IPR051261">
    <property type="entry name" value="NLR"/>
</dbReference>
<evidence type="ECO:0000256" key="5">
    <source>
        <dbReference type="ARBA" id="ARBA00022490"/>
    </source>
</evidence>
<keyword evidence="5" id="KW-0963">Cytoplasm</keyword>
<evidence type="ECO:0000256" key="9">
    <source>
        <dbReference type="ARBA" id="ARBA00022741"/>
    </source>
</evidence>
<comment type="subcellular location">
    <subcellularLocation>
        <location evidence="1">Basolateral cell membrane</location>
    </subcellularLocation>
    <subcellularLocation>
        <location evidence="2">Cell membrane</location>
        <topology evidence="2">Lipid-anchor</topology>
    </subcellularLocation>
    <subcellularLocation>
        <location evidence="3">Cytoplasm</location>
    </subcellularLocation>
</comment>
<evidence type="ECO:0000256" key="15">
    <source>
        <dbReference type="ARBA" id="ARBA00023288"/>
    </source>
</evidence>
<evidence type="ECO:0000313" key="20">
    <source>
        <dbReference type="Proteomes" id="UP001557470"/>
    </source>
</evidence>
<dbReference type="GO" id="GO:0005524">
    <property type="term" value="F:ATP binding"/>
    <property type="evidence" value="ECO:0007669"/>
    <property type="project" value="UniProtKB-KW"/>
</dbReference>
<dbReference type="InterPro" id="IPR041267">
    <property type="entry name" value="NLRP_HD2"/>
</dbReference>
<evidence type="ECO:0000256" key="14">
    <source>
        <dbReference type="ARBA" id="ARBA00023139"/>
    </source>
</evidence>
<evidence type="ECO:0000259" key="17">
    <source>
        <dbReference type="PROSITE" id="PS50209"/>
    </source>
</evidence>
<dbReference type="PROSITE" id="PS50837">
    <property type="entry name" value="NACHT"/>
    <property type="match status" value="1"/>
</dbReference>
<evidence type="ECO:0000256" key="12">
    <source>
        <dbReference type="ARBA" id="ARBA00022859"/>
    </source>
</evidence>
<organism evidence="19 20">
    <name type="scientific">Umbra pygmaea</name>
    <name type="common">Eastern mudminnow</name>
    <dbReference type="NCBI Taxonomy" id="75934"/>
    <lineage>
        <taxon>Eukaryota</taxon>
        <taxon>Metazoa</taxon>
        <taxon>Chordata</taxon>
        <taxon>Craniata</taxon>
        <taxon>Vertebrata</taxon>
        <taxon>Euteleostomi</taxon>
        <taxon>Actinopterygii</taxon>
        <taxon>Neopterygii</taxon>
        <taxon>Teleostei</taxon>
        <taxon>Protacanthopterygii</taxon>
        <taxon>Esociformes</taxon>
        <taxon>Umbridae</taxon>
        <taxon>Umbra</taxon>
    </lineage>
</organism>
<name>A0ABD0WGX8_UMBPY</name>
<evidence type="ECO:0000256" key="8">
    <source>
        <dbReference type="ARBA" id="ARBA00022737"/>
    </source>
</evidence>
<evidence type="ECO:0000259" key="18">
    <source>
        <dbReference type="PROSITE" id="PS50837"/>
    </source>
</evidence>
<dbReference type="SUPFAM" id="SSF47986">
    <property type="entry name" value="DEATH domain"/>
    <property type="match status" value="1"/>
</dbReference>
<dbReference type="Pfam" id="PF05729">
    <property type="entry name" value="NACHT"/>
    <property type="match status" value="1"/>
</dbReference>
<evidence type="ECO:0000256" key="6">
    <source>
        <dbReference type="ARBA" id="ARBA00022588"/>
    </source>
</evidence>
<dbReference type="Gene3D" id="3.40.50.300">
    <property type="entry name" value="P-loop containing nucleotide triphosphate hydrolases"/>
    <property type="match status" value="1"/>
</dbReference>
<dbReference type="PROSITE" id="PS50209">
    <property type="entry name" value="CARD"/>
    <property type="match status" value="1"/>
</dbReference>
<feature type="domain" description="NACHT" evidence="18">
    <location>
        <begin position="205"/>
        <end position="338"/>
    </location>
</feature>
<dbReference type="InterPro" id="IPR027417">
    <property type="entry name" value="P-loop_NTPase"/>
</dbReference>
<dbReference type="Gene3D" id="3.80.10.10">
    <property type="entry name" value="Ribonuclease Inhibitor"/>
    <property type="match status" value="1"/>
</dbReference>
<dbReference type="InterPro" id="IPR032675">
    <property type="entry name" value="LRR_dom_sf"/>
</dbReference>
<evidence type="ECO:0000256" key="3">
    <source>
        <dbReference type="ARBA" id="ARBA00004496"/>
    </source>
</evidence>
<keyword evidence="20" id="KW-1185">Reference proteome</keyword>
<evidence type="ECO:0000256" key="7">
    <source>
        <dbReference type="ARBA" id="ARBA00022614"/>
    </source>
</evidence>
<evidence type="ECO:0000313" key="19">
    <source>
        <dbReference type="EMBL" id="KAL0972804.1"/>
    </source>
</evidence>
<dbReference type="AlphaFoldDB" id="A0ABD0WGX8"/>
<dbReference type="SUPFAM" id="SSF52047">
    <property type="entry name" value="RNI-like"/>
    <property type="match status" value="1"/>
</dbReference>
<keyword evidence="14" id="KW-0564">Palmitate</keyword>
<comment type="caution">
    <text evidence="19">The sequence shown here is derived from an EMBL/GenBank/DDBJ whole genome shotgun (WGS) entry which is preliminary data.</text>
</comment>
<keyword evidence="12" id="KW-0391">Immunity</keyword>
<keyword evidence="7" id="KW-0433">Leucine-rich repeat</keyword>
<dbReference type="Pfam" id="PF17776">
    <property type="entry name" value="NLRC4_HD2"/>
    <property type="match status" value="1"/>
</dbReference>
<dbReference type="EMBL" id="JAGEUA010000006">
    <property type="protein sequence ID" value="KAL0972804.1"/>
    <property type="molecule type" value="Genomic_DNA"/>
</dbReference>
<dbReference type="CDD" id="cd01671">
    <property type="entry name" value="CARD"/>
    <property type="match status" value="1"/>
</dbReference>
<dbReference type="GO" id="GO:0005737">
    <property type="term" value="C:cytoplasm"/>
    <property type="evidence" value="ECO:0007669"/>
    <property type="project" value="UniProtKB-SubCell"/>
</dbReference>
<dbReference type="InterPro" id="IPR007111">
    <property type="entry name" value="NACHT_NTPase"/>
</dbReference>
<evidence type="ECO:0000256" key="4">
    <source>
        <dbReference type="ARBA" id="ARBA00022475"/>
    </source>
</evidence>
<proteinExistence type="inferred from homology"/>
<dbReference type="InterPro" id="IPR001315">
    <property type="entry name" value="CARD"/>
</dbReference>
<keyword evidence="8" id="KW-0677">Repeat</keyword>
<evidence type="ECO:0000256" key="16">
    <source>
        <dbReference type="ARBA" id="ARBA00038296"/>
    </source>
</evidence>
<dbReference type="PANTHER" id="PTHR24106">
    <property type="entry name" value="NACHT, LRR AND CARD DOMAINS-CONTAINING"/>
    <property type="match status" value="1"/>
</dbReference>
<comment type="similarity">
    <text evidence="16">Belongs to the NOD1-NOD2 family.</text>
</comment>
<keyword evidence="4" id="KW-1003">Cell membrane</keyword>
<dbReference type="InterPro" id="IPR011029">
    <property type="entry name" value="DEATH-like_dom_sf"/>
</dbReference>
<dbReference type="SUPFAM" id="SSF52540">
    <property type="entry name" value="P-loop containing nucleoside triphosphate hydrolases"/>
    <property type="match status" value="1"/>
</dbReference>
<gene>
    <name evidence="19" type="ORF">UPYG_G00194940</name>
</gene>
<evidence type="ECO:0000256" key="10">
    <source>
        <dbReference type="ARBA" id="ARBA00022840"/>
    </source>
</evidence>
<dbReference type="Pfam" id="PF00619">
    <property type="entry name" value="CARD"/>
    <property type="match status" value="1"/>
</dbReference>
<dbReference type="Pfam" id="PF13516">
    <property type="entry name" value="LRR_6"/>
    <property type="match status" value="2"/>
</dbReference>
<protein>
    <submittedName>
        <fullName evidence="19">Uncharacterized protein</fullName>
    </submittedName>
</protein>
<evidence type="ECO:0000256" key="13">
    <source>
        <dbReference type="ARBA" id="ARBA00023136"/>
    </source>
</evidence>
<dbReference type="Pfam" id="PF17779">
    <property type="entry name" value="WHD_NOD2"/>
    <property type="match status" value="1"/>
</dbReference>
<accession>A0ABD0WGX8</accession>
<dbReference type="Gene3D" id="1.10.533.10">
    <property type="entry name" value="Death Domain, Fas"/>
    <property type="match status" value="1"/>
</dbReference>
<dbReference type="InterPro" id="IPR001611">
    <property type="entry name" value="Leu-rich_rpt"/>
</dbReference>
<feature type="domain" description="CARD" evidence="17">
    <location>
        <begin position="10"/>
        <end position="81"/>
    </location>
</feature>
<evidence type="ECO:0000256" key="11">
    <source>
        <dbReference type="ARBA" id="ARBA00022843"/>
    </source>
</evidence>
<dbReference type="InterPro" id="IPR041075">
    <property type="entry name" value="NOD1/2_WH"/>
</dbReference>
<dbReference type="GO" id="GO:0045087">
    <property type="term" value="P:innate immune response"/>
    <property type="evidence" value="ECO:0007669"/>
    <property type="project" value="UniProtKB-KW"/>
</dbReference>
<keyword evidence="13" id="KW-0472">Membrane</keyword>
<reference evidence="19 20" key="1">
    <citation type="submission" date="2024-06" db="EMBL/GenBank/DDBJ databases">
        <authorList>
            <person name="Pan Q."/>
            <person name="Wen M."/>
            <person name="Jouanno E."/>
            <person name="Zahm M."/>
            <person name="Klopp C."/>
            <person name="Cabau C."/>
            <person name="Louis A."/>
            <person name="Berthelot C."/>
            <person name="Parey E."/>
            <person name="Roest Crollius H."/>
            <person name="Montfort J."/>
            <person name="Robinson-Rechavi M."/>
            <person name="Bouchez O."/>
            <person name="Lampietro C."/>
            <person name="Lopez Roques C."/>
            <person name="Donnadieu C."/>
            <person name="Postlethwait J."/>
            <person name="Bobe J."/>
            <person name="Verreycken H."/>
            <person name="Guiguen Y."/>
        </authorList>
    </citation>
    <scope>NUCLEOTIDE SEQUENCE [LARGE SCALE GENOMIC DNA]</scope>
    <source>
        <strain evidence="19">Up_M1</strain>
        <tissue evidence="19">Testis</tissue>
    </source>
</reference>
<keyword evidence="6" id="KW-0399">Innate immunity</keyword>
<keyword evidence="10" id="KW-0067">ATP-binding</keyword>